<dbReference type="InterPro" id="IPR000014">
    <property type="entry name" value="PAS"/>
</dbReference>
<dbReference type="Gene3D" id="3.30.565.10">
    <property type="entry name" value="Histidine kinase-like ATPase, C-terminal domain"/>
    <property type="match status" value="1"/>
</dbReference>
<evidence type="ECO:0000256" key="5">
    <source>
        <dbReference type="ARBA" id="ARBA00022777"/>
    </source>
</evidence>
<dbReference type="Pfam" id="PF05227">
    <property type="entry name" value="CHASE3"/>
    <property type="match status" value="1"/>
</dbReference>
<evidence type="ECO:0000256" key="2">
    <source>
        <dbReference type="ARBA" id="ARBA00012438"/>
    </source>
</evidence>
<dbReference type="InterPro" id="IPR036097">
    <property type="entry name" value="HisK_dim/P_sf"/>
</dbReference>
<dbReference type="OrthoDB" id="9124519at2"/>
<name>A0A328WJY0_9FLAO</name>
<dbReference type="InterPro" id="IPR005467">
    <property type="entry name" value="His_kinase_dom"/>
</dbReference>
<dbReference type="InterPro" id="IPR003661">
    <property type="entry name" value="HisK_dim/P_dom"/>
</dbReference>
<keyword evidence="6" id="KW-0472">Membrane</keyword>
<feature type="transmembrane region" description="Helical" evidence="6">
    <location>
        <begin position="183"/>
        <end position="201"/>
    </location>
</feature>
<dbReference type="Gene3D" id="1.10.287.130">
    <property type="match status" value="1"/>
</dbReference>
<dbReference type="SMART" id="SM00387">
    <property type="entry name" value="HATPase_c"/>
    <property type="match status" value="1"/>
</dbReference>
<dbReference type="SUPFAM" id="SSF55785">
    <property type="entry name" value="PYP-like sensor domain (PAS domain)"/>
    <property type="match status" value="1"/>
</dbReference>
<dbReference type="InterPro" id="IPR036890">
    <property type="entry name" value="HATPase_C_sf"/>
</dbReference>
<dbReference type="Gene3D" id="2.10.70.100">
    <property type="match status" value="1"/>
</dbReference>
<dbReference type="Pfam" id="PF02518">
    <property type="entry name" value="HATPase_c"/>
    <property type="match status" value="1"/>
</dbReference>
<dbReference type="AlphaFoldDB" id="A0A328WJY0"/>
<keyword evidence="6" id="KW-0812">Transmembrane</keyword>
<dbReference type="CDD" id="cd19410">
    <property type="entry name" value="HK9-like_sensor"/>
    <property type="match status" value="1"/>
</dbReference>
<dbReference type="InterPro" id="IPR004358">
    <property type="entry name" value="Sig_transdc_His_kin-like_C"/>
</dbReference>
<dbReference type="InterPro" id="IPR007891">
    <property type="entry name" value="CHASE3"/>
</dbReference>
<feature type="domain" description="Histidine kinase" evidence="7">
    <location>
        <begin position="364"/>
        <end position="590"/>
    </location>
</feature>
<dbReference type="EC" id="2.7.13.3" evidence="2"/>
<dbReference type="CDD" id="cd00082">
    <property type="entry name" value="HisKA"/>
    <property type="match status" value="1"/>
</dbReference>
<keyword evidence="6" id="KW-1133">Transmembrane helix</keyword>
<dbReference type="PROSITE" id="PS50109">
    <property type="entry name" value="HIS_KIN"/>
    <property type="match status" value="1"/>
</dbReference>
<dbReference type="EMBL" id="QLSV01000017">
    <property type="protein sequence ID" value="RAR46531.1"/>
    <property type="molecule type" value="Genomic_DNA"/>
</dbReference>
<keyword evidence="9" id="KW-1185">Reference proteome</keyword>
<evidence type="ECO:0000256" key="1">
    <source>
        <dbReference type="ARBA" id="ARBA00000085"/>
    </source>
</evidence>
<keyword evidence="3" id="KW-0597">Phosphoprotein</keyword>
<dbReference type="PRINTS" id="PR00344">
    <property type="entry name" value="BCTRLSENSOR"/>
</dbReference>
<organism evidence="8 9">
    <name type="scientific">Flavobacterium lacus</name>
    <dbReference type="NCBI Taxonomy" id="1353778"/>
    <lineage>
        <taxon>Bacteria</taxon>
        <taxon>Pseudomonadati</taxon>
        <taxon>Bacteroidota</taxon>
        <taxon>Flavobacteriia</taxon>
        <taxon>Flavobacteriales</taxon>
        <taxon>Flavobacteriaceae</taxon>
        <taxon>Flavobacterium</taxon>
    </lineage>
</organism>
<evidence type="ECO:0000313" key="8">
    <source>
        <dbReference type="EMBL" id="RAR46531.1"/>
    </source>
</evidence>
<evidence type="ECO:0000313" key="9">
    <source>
        <dbReference type="Proteomes" id="UP000249518"/>
    </source>
</evidence>
<dbReference type="SUPFAM" id="SSF47384">
    <property type="entry name" value="Homodimeric domain of signal transducing histidine kinase"/>
    <property type="match status" value="1"/>
</dbReference>
<dbReference type="SMART" id="SM00388">
    <property type="entry name" value="HisKA"/>
    <property type="match status" value="1"/>
</dbReference>
<evidence type="ECO:0000256" key="3">
    <source>
        <dbReference type="ARBA" id="ARBA00022553"/>
    </source>
</evidence>
<dbReference type="CDD" id="cd00130">
    <property type="entry name" value="PAS"/>
    <property type="match status" value="1"/>
</dbReference>
<evidence type="ECO:0000259" key="7">
    <source>
        <dbReference type="PROSITE" id="PS50109"/>
    </source>
</evidence>
<accession>A0A328WJY0</accession>
<dbReference type="PANTHER" id="PTHR43304">
    <property type="entry name" value="PHYTOCHROME-LIKE PROTEIN CPH1"/>
    <property type="match status" value="1"/>
</dbReference>
<keyword evidence="5" id="KW-0418">Kinase</keyword>
<sequence>MLKIINLHKSPLLLRIVFVVSLAAILFTAAVSYKHIINLNKSRDLVIHSYEVQLELERVISYIKDGETGYRGYLLYGDTLFLDSYTHSRKKVDNAFFRLQKITADNQSQQKKLKELHHLIVLRYTYFNKKYEDKDLYKKYYESNGKIVMDQIRKKVDEMISLENKLLERREYHFNDSLSYTPLYALLVIFITLFFIILAYIKINSDFKRIEQSNSKLKVSQESIKQAEILGNYSSWTWNMEKNEIQFSDNQFRLHGLEPQSFEATVADFLKFVHPEDMEIAANSINNVINNESLPTINYRIIRKDGAVRHLRSVGKLFINRFDEKIIIGTTQDVTEDILKKIILHEKNADLERNNKELVEFNYAASHDLQEPLRKIQTFISRINEKEKDHLTETGKEYLERIVVAASRMRVLIDDLLQYSRTNKTDSSFEEVDLNDTAYASIQELSQLMEETNATVHFEELPKVKGIPFQLRQLFINLINNSIKYRKLNQPPIITVACDKVKANEEDNIEDNSTRMYHKITFLDNGIGFHPDDSKKIFLLFNRLHAKDSYQGTGVGLAICKKIVKNHYGFICAEGQPDEGAKIIIYLPTA</sequence>
<dbReference type="InterPro" id="IPR035965">
    <property type="entry name" value="PAS-like_dom_sf"/>
</dbReference>
<dbReference type="Pfam" id="PF00512">
    <property type="entry name" value="HisKA"/>
    <property type="match status" value="1"/>
</dbReference>
<dbReference type="Gene3D" id="3.30.450.20">
    <property type="entry name" value="PAS domain"/>
    <property type="match status" value="1"/>
</dbReference>
<evidence type="ECO:0000256" key="4">
    <source>
        <dbReference type="ARBA" id="ARBA00022679"/>
    </source>
</evidence>
<dbReference type="InterPro" id="IPR013655">
    <property type="entry name" value="PAS_fold_3"/>
</dbReference>
<dbReference type="PANTHER" id="PTHR43304:SF1">
    <property type="entry name" value="PAC DOMAIN-CONTAINING PROTEIN"/>
    <property type="match status" value="1"/>
</dbReference>
<protein>
    <recommendedName>
        <fullName evidence="2">histidine kinase</fullName>
        <ecNumber evidence="2">2.7.13.3</ecNumber>
    </recommendedName>
</protein>
<dbReference type="InterPro" id="IPR003594">
    <property type="entry name" value="HATPase_dom"/>
</dbReference>
<comment type="catalytic activity">
    <reaction evidence="1">
        <text>ATP + protein L-histidine = ADP + protein N-phospho-L-histidine.</text>
        <dbReference type="EC" id="2.7.13.3"/>
    </reaction>
</comment>
<dbReference type="InterPro" id="IPR052162">
    <property type="entry name" value="Sensor_kinase/Photoreceptor"/>
</dbReference>
<dbReference type="Pfam" id="PF08447">
    <property type="entry name" value="PAS_3"/>
    <property type="match status" value="1"/>
</dbReference>
<keyword evidence="4" id="KW-0808">Transferase</keyword>
<dbReference type="GO" id="GO:0000155">
    <property type="term" value="F:phosphorelay sensor kinase activity"/>
    <property type="evidence" value="ECO:0007669"/>
    <property type="project" value="InterPro"/>
</dbReference>
<comment type="caution">
    <text evidence="8">The sequence shown here is derived from an EMBL/GenBank/DDBJ whole genome shotgun (WGS) entry which is preliminary data.</text>
</comment>
<gene>
    <name evidence="8" type="ORF">B0I10_11726</name>
</gene>
<dbReference type="SUPFAM" id="SSF55874">
    <property type="entry name" value="ATPase domain of HSP90 chaperone/DNA topoisomerase II/histidine kinase"/>
    <property type="match status" value="1"/>
</dbReference>
<dbReference type="RefSeq" id="WP_112087210.1">
    <property type="nucleotide sequence ID" value="NZ_QLSV01000017.1"/>
</dbReference>
<dbReference type="Proteomes" id="UP000249518">
    <property type="component" value="Unassembled WGS sequence"/>
</dbReference>
<reference evidence="8 9" key="1">
    <citation type="submission" date="2018-06" db="EMBL/GenBank/DDBJ databases">
        <title>Genomic Encyclopedia of Type Strains, Phase III (KMG-III): the genomes of soil and plant-associated and newly described type strains.</title>
        <authorList>
            <person name="Whitman W."/>
        </authorList>
    </citation>
    <scope>NUCLEOTIDE SEQUENCE [LARGE SCALE GENOMIC DNA]</scope>
    <source>
        <strain evidence="8 9">CGMCC 1.12504</strain>
    </source>
</reference>
<proteinExistence type="predicted"/>
<evidence type="ECO:0000256" key="6">
    <source>
        <dbReference type="SAM" id="Phobius"/>
    </source>
</evidence>
<feature type="transmembrane region" description="Helical" evidence="6">
    <location>
        <begin position="12"/>
        <end position="33"/>
    </location>
</feature>